<dbReference type="InterPro" id="IPR043708">
    <property type="entry name" value="DUF5648"/>
</dbReference>
<evidence type="ECO:0000259" key="1">
    <source>
        <dbReference type="PROSITE" id="PS51412"/>
    </source>
</evidence>
<dbReference type="Proteomes" id="UP000777173">
    <property type="component" value="Unassembled WGS sequence"/>
</dbReference>
<evidence type="ECO:0000313" key="4">
    <source>
        <dbReference type="Proteomes" id="UP000481700"/>
    </source>
</evidence>
<protein>
    <recommendedName>
        <fullName evidence="1">MACPF domain-containing protein</fullName>
    </recommendedName>
</protein>
<dbReference type="Pfam" id="PF18885">
    <property type="entry name" value="DUF5648"/>
    <property type="match status" value="2"/>
</dbReference>
<gene>
    <name evidence="2" type="ORF">F2Z07_03660</name>
    <name evidence="3" type="ORF">KSU80_10470</name>
</gene>
<dbReference type="Proteomes" id="UP000481700">
    <property type="component" value="Unassembled WGS sequence"/>
</dbReference>
<dbReference type="Pfam" id="PF01823">
    <property type="entry name" value="MACPF"/>
    <property type="match status" value="1"/>
</dbReference>
<comment type="caution">
    <text evidence="2">The sequence shown here is derived from an EMBL/GenBank/DDBJ whole genome shotgun (WGS) entry which is preliminary data.</text>
</comment>
<dbReference type="PROSITE" id="PS51412">
    <property type="entry name" value="MACPF_2"/>
    <property type="match status" value="1"/>
</dbReference>
<dbReference type="EMBL" id="JAHOAX010000008">
    <property type="protein sequence ID" value="MBV3123600.1"/>
    <property type="molecule type" value="Genomic_DNA"/>
</dbReference>
<dbReference type="PROSITE" id="PS51257">
    <property type="entry name" value="PROKAR_LIPOPROTEIN"/>
    <property type="match status" value="1"/>
</dbReference>
<dbReference type="InterPro" id="IPR020864">
    <property type="entry name" value="MACPF"/>
</dbReference>
<dbReference type="RefSeq" id="WP_005850107.1">
    <property type="nucleotide sequence ID" value="NZ_CP072246.1"/>
</dbReference>
<evidence type="ECO:0000313" key="3">
    <source>
        <dbReference type="EMBL" id="MBV3123600.1"/>
    </source>
</evidence>
<organism evidence="2 4">
    <name type="scientific">Phocaeicola dorei</name>
    <dbReference type="NCBI Taxonomy" id="357276"/>
    <lineage>
        <taxon>Bacteria</taxon>
        <taxon>Pseudomonadati</taxon>
        <taxon>Bacteroidota</taxon>
        <taxon>Bacteroidia</taxon>
        <taxon>Bacteroidales</taxon>
        <taxon>Bacteroidaceae</taxon>
        <taxon>Phocaeicola</taxon>
    </lineage>
</organism>
<feature type="domain" description="MACPF" evidence="1">
    <location>
        <begin position="21"/>
        <end position="356"/>
    </location>
</feature>
<reference evidence="3" key="2">
    <citation type="submission" date="2021-06" db="EMBL/GenBank/DDBJ databases">
        <title>Collection of gut derived symbiotic bacterial strains cultured from healthy donors.</title>
        <authorList>
            <person name="Lin H."/>
            <person name="Littmann E."/>
            <person name="Pamer E.G."/>
        </authorList>
    </citation>
    <scope>NUCLEOTIDE SEQUENCE</scope>
    <source>
        <strain evidence="3">MSK.5.10</strain>
    </source>
</reference>
<evidence type="ECO:0000313" key="2">
    <source>
        <dbReference type="EMBL" id="KAA5323508.1"/>
    </source>
</evidence>
<dbReference type="AlphaFoldDB" id="A0A1Y4PSF3"/>
<sequence>MRKINLCYFLFVGVLVSCTNTYDVCEMQRNETEDMSSRMAGDGVYDVLGFGYDITEDYLGENSTRLQVIDVKALIRDNGDRFYNPFIGTIDQKIVAGEDAQSFLQNVITDSNFKGSVAAMDIKKDAEGFFSGTLSAGFKSASKYSYSSKYSFAKAEVTKKQRKYFVDADVELLSRYLSSNFVSDLGKYSADQIVAKYGTHVLTNITVGGSYIAYYKSAIIEENTGTEKKQTVSAGAKYNMSKVGLDFDGTWSTTTITEANKKNSDWTCTIQCVGGTTSGTTITLAPNQGPTTTINIGAWSQSVDDTHSRLVDVDWNATYPIYDLVSDPVKKADLKLAVEKYINSKKISVIKLVTLYQLYWPKGVNCHWCTSWSEVLRYKNEGHEYSGVFGYICAEEEPGTLPLYRMYWSKGRNSHYITSWAEVRKFQNEGHEYQGIVGYIYTWNEVNTIPVYSLYYPKGRDSHYLTDKAEVDRFIRERGDQYGGILGYVYP</sequence>
<dbReference type="EMBL" id="VVZV01000003">
    <property type="protein sequence ID" value="KAA5323508.1"/>
    <property type="molecule type" value="Genomic_DNA"/>
</dbReference>
<name>A0A1Y4PSF3_9BACT</name>
<accession>A0A1Y4PSF3</accession>
<reference evidence="2 4" key="1">
    <citation type="journal article" date="2019" name="Nat. Med.">
        <title>A library of human gut bacterial isolates paired with longitudinal multiomics data enables mechanistic microbiome research.</title>
        <authorList>
            <person name="Poyet M."/>
            <person name="Groussin M."/>
            <person name="Gibbons S.M."/>
            <person name="Avila-Pacheco J."/>
            <person name="Jiang X."/>
            <person name="Kearney S.M."/>
            <person name="Perrotta A.R."/>
            <person name="Berdy B."/>
            <person name="Zhao S."/>
            <person name="Lieberman T.D."/>
            <person name="Swanson P.K."/>
            <person name="Smith M."/>
            <person name="Roesemann S."/>
            <person name="Alexander J.E."/>
            <person name="Rich S.A."/>
            <person name="Livny J."/>
            <person name="Vlamakis H."/>
            <person name="Clish C."/>
            <person name="Bullock K."/>
            <person name="Deik A."/>
            <person name="Scott J."/>
            <person name="Pierce K.A."/>
            <person name="Xavier R.J."/>
            <person name="Alm E.J."/>
        </authorList>
    </citation>
    <scope>NUCLEOTIDE SEQUENCE [LARGE SCALE GENOMIC DNA]</scope>
    <source>
        <strain evidence="2 4">BIOML-A25</strain>
    </source>
</reference>
<proteinExistence type="predicted"/>